<keyword evidence="2" id="KW-0812">Transmembrane</keyword>
<evidence type="ECO:0000313" key="3">
    <source>
        <dbReference type="EMBL" id="BCD99128.1"/>
    </source>
</evidence>
<organism evidence="3 4">
    <name type="scientific">Marinagarivorans cellulosilyticus</name>
    <dbReference type="NCBI Taxonomy" id="2721545"/>
    <lineage>
        <taxon>Bacteria</taxon>
        <taxon>Pseudomonadati</taxon>
        <taxon>Pseudomonadota</taxon>
        <taxon>Gammaproteobacteria</taxon>
        <taxon>Cellvibrionales</taxon>
        <taxon>Cellvibrionaceae</taxon>
        <taxon>Marinagarivorans</taxon>
    </lineage>
</organism>
<dbReference type="EMBL" id="AP023086">
    <property type="protein sequence ID" value="BCD99128.1"/>
    <property type="molecule type" value="Genomic_DNA"/>
</dbReference>
<feature type="transmembrane region" description="Helical" evidence="2">
    <location>
        <begin position="123"/>
        <end position="142"/>
    </location>
</feature>
<dbReference type="Gene3D" id="3.30.565.10">
    <property type="entry name" value="Histidine kinase-like ATPase, C-terminal domain"/>
    <property type="match status" value="1"/>
</dbReference>
<keyword evidence="2" id="KW-0472">Membrane</keyword>
<reference evidence="3 4" key="1">
    <citation type="journal article" date="2022" name="IScience">
        <title>An ultrasensitive nanofiber-based assay for enzymatic hydrolysis and deep-sea microbial degradation of cellulose.</title>
        <authorList>
            <person name="Tsudome M."/>
            <person name="Tachioka M."/>
            <person name="Miyazaki M."/>
            <person name="Uchimura K."/>
            <person name="Tsuda M."/>
            <person name="Takaki Y."/>
            <person name="Deguchi S."/>
        </authorList>
    </citation>
    <scope>NUCLEOTIDE SEQUENCE [LARGE SCALE GENOMIC DNA]</scope>
    <source>
        <strain evidence="3 4">GE09</strain>
    </source>
</reference>
<evidence type="ECO:0000256" key="1">
    <source>
        <dbReference type="SAM" id="MobiDB-lite"/>
    </source>
</evidence>
<accession>A0AAN1WK60</accession>
<dbReference type="RefSeq" id="WP_236984080.1">
    <property type="nucleotide sequence ID" value="NZ_AP023086.1"/>
</dbReference>
<feature type="transmembrane region" description="Helical" evidence="2">
    <location>
        <begin position="154"/>
        <end position="183"/>
    </location>
</feature>
<feature type="transmembrane region" description="Helical" evidence="2">
    <location>
        <begin position="56"/>
        <end position="74"/>
    </location>
</feature>
<feature type="region of interest" description="Disordered" evidence="1">
    <location>
        <begin position="246"/>
        <end position="274"/>
    </location>
</feature>
<proteinExistence type="predicted"/>
<sequence>MLSFFTPQLKIQKNRQVLRETDERMAKYSRRGLMSNFIIFLLCMAVGTFVDMQPGLAIALSIGLLITTLLRGYLLFRFEALYPRAPALWRTRYFYATLLGAAWWGLIVAIETLIVGIDHEGPLLWLYTIVFFSMTANAFAPYKQFLTVYQLLGLAPGALCLLFTGEMTGVIYAVVVFFFIWLLHHQCEQIADNYWERLESGASLARKTESLEEEKRDTRATAQLHRDYMLLLKKELEELLNTKRSPRASDTANIGKSDSEKQKQQPASPAKRPRLQQLHANVSDFYQILTKDIDFSDSTFNPKALLQYIITQYSNETSQKNIDIELVFSPNLPHLVVGDTQRLTQIVQSMMNAIISQLDEGALFIDVEYIQERGKAGDLSIAANHQPTGQRTLFNAQQATGIQLNLELALAIGLAEAQEGSLDITSNNQGTQLRYRATFADKTEGNIATSLIPALKGKRILLVHENPRVLDSKRQELSRLGLTVSTETLFKRGLSTLRSAIDNNAPFSAVVFHSHADPKATADFSRTLLAENDCKLIPQIIMGSESARQLDEFSEIIANPYVYWINKPAVIDDFKLCFWQLYNQDEQRTSQEQEMTAIVSTEDASTLQESLTEDGLPCQTFTSVKNLLSTTDKNTLKHVIFIGSEHRDNGDYNKLRETYSNIYILACDTPEQVKQHLESGADHVSSLSSQDKLATAIKALA</sequence>
<keyword evidence="2" id="KW-1133">Transmembrane helix</keyword>
<evidence type="ECO:0000313" key="4">
    <source>
        <dbReference type="Proteomes" id="UP001320119"/>
    </source>
</evidence>
<protein>
    <submittedName>
        <fullName evidence="3">Uncharacterized protein</fullName>
    </submittedName>
</protein>
<dbReference type="InterPro" id="IPR036890">
    <property type="entry name" value="HATPase_C_sf"/>
</dbReference>
<feature type="transmembrane region" description="Helical" evidence="2">
    <location>
        <begin position="33"/>
        <end position="50"/>
    </location>
</feature>
<dbReference type="Proteomes" id="UP001320119">
    <property type="component" value="Chromosome"/>
</dbReference>
<evidence type="ECO:0000256" key="2">
    <source>
        <dbReference type="SAM" id="Phobius"/>
    </source>
</evidence>
<feature type="transmembrane region" description="Helical" evidence="2">
    <location>
        <begin position="94"/>
        <end position="117"/>
    </location>
</feature>
<gene>
    <name evidence="3" type="ORF">MARGE09_P3329</name>
</gene>
<name>A0AAN1WK60_9GAMM</name>
<dbReference type="KEGG" id="marq:MARGE09_P3329"/>
<dbReference type="AlphaFoldDB" id="A0AAN1WK60"/>
<keyword evidence="4" id="KW-1185">Reference proteome</keyword>